<keyword evidence="4 6" id="KW-0472">Membrane</keyword>
<dbReference type="CDD" id="cd17354">
    <property type="entry name" value="MFS_Mch1p_like"/>
    <property type="match status" value="1"/>
</dbReference>
<evidence type="ECO:0000259" key="8">
    <source>
        <dbReference type="Pfam" id="PF23262"/>
    </source>
</evidence>
<name>A0AAW2S5H0_SESRA</name>
<proteinExistence type="inferred from homology"/>
<feature type="domain" description="NFD4 C-terminal" evidence="8">
    <location>
        <begin position="303"/>
        <end position="514"/>
    </location>
</feature>
<dbReference type="EMBL" id="JACGWJ010000011">
    <property type="protein sequence ID" value="KAL0386883.1"/>
    <property type="molecule type" value="Genomic_DNA"/>
</dbReference>
<evidence type="ECO:0000256" key="3">
    <source>
        <dbReference type="ARBA" id="ARBA00022989"/>
    </source>
</evidence>
<dbReference type="PANTHER" id="PTHR21576">
    <property type="entry name" value="UNCHARACTERIZED NODULIN-LIKE PROTEIN"/>
    <property type="match status" value="1"/>
</dbReference>
<keyword evidence="3 6" id="KW-1133">Transmembrane helix</keyword>
<organism evidence="9">
    <name type="scientific">Sesamum radiatum</name>
    <name type="common">Black benniseed</name>
    <dbReference type="NCBI Taxonomy" id="300843"/>
    <lineage>
        <taxon>Eukaryota</taxon>
        <taxon>Viridiplantae</taxon>
        <taxon>Streptophyta</taxon>
        <taxon>Embryophyta</taxon>
        <taxon>Tracheophyta</taxon>
        <taxon>Spermatophyta</taxon>
        <taxon>Magnoliopsida</taxon>
        <taxon>eudicotyledons</taxon>
        <taxon>Gunneridae</taxon>
        <taxon>Pentapetalae</taxon>
        <taxon>asterids</taxon>
        <taxon>lamiids</taxon>
        <taxon>Lamiales</taxon>
        <taxon>Pedaliaceae</taxon>
        <taxon>Sesamum</taxon>
    </lineage>
</organism>
<feature type="transmembrane region" description="Helical" evidence="6">
    <location>
        <begin position="316"/>
        <end position="334"/>
    </location>
</feature>
<dbReference type="GO" id="GO:0016020">
    <property type="term" value="C:membrane"/>
    <property type="evidence" value="ECO:0007669"/>
    <property type="project" value="UniProtKB-SubCell"/>
</dbReference>
<feature type="transmembrane region" description="Helical" evidence="6">
    <location>
        <begin position="440"/>
        <end position="465"/>
    </location>
</feature>
<feature type="transmembrane region" description="Helical" evidence="6">
    <location>
        <begin position="383"/>
        <end position="403"/>
    </location>
</feature>
<evidence type="ECO:0000256" key="6">
    <source>
        <dbReference type="SAM" id="Phobius"/>
    </source>
</evidence>
<feature type="transmembrane region" description="Helical" evidence="6">
    <location>
        <begin position="206"/>
        <end position="224"/>
    </location>
</feature>
<protein>
    <submittedName>
        <fullName evidence="9">Protein NUCLEAR FUSION defective</fullName>
    </submittedName>
</protein>
<feature type="transmembrane region" description="Helical" evidence="6">
    <location>
        <begin position="166"/>
        <end position="185"/>
    </location>
</feature>
<evidence type="ECO:0000313" key="9">
    <source>
        <dbReference type="EMBL" id="KAL0386883.1"/>
    </source>
</evidence>
<reference evidence="9" key="2">
    <citation type="journal article" date="2024" name="Plant">
        <title>Genomic evolution and insights into agronomic trait innovations of Sesamum species.</title>
        <authorList>
            <person name="Miao H."/>
            <person name="Wang L."/>
            <person name="Qu L."/>
            <person name="Liu H."/>
            <person name="Sun Y."/>
            <person name="Le M."/>
            <person name="Wang Q."/>
            <person name="Wei S."/>
            <person name="Zheng Y."/>
            <person name="Lin W."/>
            <person name="Duan Y."/>
            <person name="Cao H."/>
            <person name="Xiong S."/>
            <person name="Wang X."/>
            <person name="Wei L."/>
            <person name="Li C."/>
            <person name="Ma Q."/>
            <person name="Ju M."/>
            <person name="Zhao R."/>
            <person name="Li G."/>
            <person name="Mu C."/>
            <person name="Tian Q."/>
            <person name="Mei H."/>
            <person name="Zhang T."/>
            <person name="Gao T."/>
            <person name="Zhang H."/>
        </authorList>
    </citation>
    <scope>NUCLEOTIDE SEQUENCE</scope>
    <source>
        <strain evidence="9">G02</strain>
    </source>
</reference>
<dbReference type="Pfam" id="PF06813">
    <property type="entry name" value="Nodulin-like"/>
    <property type="match status" value="1"/>
</dbReference>
<dbReference type="Pfam" id="PF23262">
    <property type="entry name" value="NFD4_C"/>
    <property type="match status" value="1"/>
</dbReference>
<evidence type="ECO:0000256" key="4">
    <source>
        <dbReference type="ARBA" id="ARBA00023136"/>
    </source>
</evidence>
<dbReference type="AlphaFoldDB" id="A0AAW2S5H0"/>
<comment type="similarity">
    <text evidence="5">Belongs to the major facilitator superfamily. Phosphate:H(+) symporter (TC 2.A.1.9) family.</text>
</comment>
<dbReference type="Gene3D" id="1.20.1250.20">
    <property type="entry name" value="MFS general substrate transporter like domains"/>
    <property type="match status" value="1"/>
</dbReference>
<dbReference type="SUPFAM" id="SSF103473">
    <property type="entry name" value="MFS general substrate transporter"/>
    <property type="match status" value="1"/>
</dbReference>
<comment type="caution">
    <text evidence="9">The sequence shown here is derived from an EMBL/GenBank/DDBJ whole genome shotgun (WGS) entry which is preliminary data.</text>
</comment>
<dbReference type="PANTHER" id="PTHR21576:SF78">
    <property type="entry name" value="PROTEIN NUCLEAR FUSION DEFECTIVE 4-LIKE"/>
    <property type="match status" value="1"/>
</dbReference>
<comment type="subcellular location">
    <subcellularLocation>
        <location evidence="1">Membrane</location>
        <topology evidence="1">Multi-pass membrane protein</topology>
    </subcellularLocation>
</comment>
<dbReference type="InterPro" id="IPR036259">
    <property type="entry name" value="MFS_trans_sf"/>
</dbReference>
<dbReference type="InterPro" id="IPR056555">
    <property type="entry name" value="NFD4_C"/>
</dbReference>
<dbReference type="InterPro" id="IPR010658">
    <property type="entry name" value="Nodulin-like"/>
</dbReference>
<feature type="domain" description="Nodulin-like" evidence="7">
    <location>
        <begin position="13"/>
        <end position="251"/>
    </location>
</feature>
<evidence type="ECO:0000256" key="1">
    <source>
        <dbReference type="ARBA" id="ARBA00004141"/>
    </source>
</evidence>
<feature type="transmembrane region" description="Helical" evidence="6">
    <location>
        <begin position="340"/>
        <end position="362"/>
    </location>
</feature>
<evidence type="ECO:0000256" key="2">
    <source>
        <dbReference type="ARBA" id="ARBA00022692"/>
    </source>
</evidence>
<accession>A0AAW2S5H0</accession>
<evidence type="ECO:0000259" key="7">
    <source>
        <dbReference type="Pfam" id="PF06813"/>
    </source>
</evidence>
<keyword evidence="2 6" id="KW-0812">Transmembrane</keyword>
<sequence>MVFKLSPASPAGKWLGFVTAVWVQAISGNNYTFSNYSDALKSLMGLTQLQLNSLSVAKDVGKAFGLLAGLASDRLSTPVILLIGSIEGFIGYGVQWLVVSRRIQPLPYWAEETQHVDDGDSGNMHSEFPGKNRGPVSGILKGYVGLSTAIFTDICSALFADDPAKFLVMLAIVPFVVCLTAIFFLREIPPSSTAAEESDETKYFGVVNVLAVIIALYLLAFDISGPHGGLFSQVFAAVLLVLLASPLSIPIYLAGQSFIRSCANTVDAEKSVTEPLLAAEAEKKVAATSLAEVAEKRRPVLGEEHTIMEVLKTVDFWILFGSFLCGVGTGLAVMNNLGQMGLALGYADVSIFVSLTSIWGFFGRILSGSVSEYFIKRAGTPRPIWNAASQILMAVGYIMIMAIMPSLYVGSIVVGICYGVRLAVTVPTASELFGLKYYGLIYNILILNLPLGSFLFSGLLAGYLYDAQATRTAGGGNTCIGAHCYRLVFVVMAIACVIGFGLDVLLSIRTKSVYGKHIR</sequence>
<gene>
    <name evidence="9" type="ORF">Sradi_2570100</name>
</gene>
<reference evidence="9" key="1">
    <citation type="submission" date="2020-06" db="EMBL/GenBank/DDBJ databases">
        <authorList>
            <person name="Li T."/>
            <person name="Hu X."/>
            <person name="Zhang T."/>
            <person name="Song X."/>
            <person name="Zhang H."/>
            <person name="Dai N."/>
            <person name="Sheng W."/>
            <person name="Hou X."/>
            <person name="Wei L."/>
        </authorList>
    </citation>
    <scope>NUCLEOTIDE SEQUENCE</scope>
    <source>
        <strain evidence="9">G02</strain>
        <tissue evidence="9">Leaf</tissue>
    </source>
</reference>
<evidence type="ECO:0000256" key="5">
    <source>
        <dbReference type="ARBA" id="ARBA00044504"/>
    </source>
</evidence>
<feature type="transmembrane region" description="Helical" evidence="6">
    <location>
        <begin position="230"/>
        <end position="253"/>
    </location>
</feature>
<feature type="transmembrane region" description="Helical" evidence="6">
    <location>
        <begin position="485"/>
        <end position="506"/>
    </location>
</feature>